<protein>
    <submittedName>
        <fullName evidence="1">Uncharacterized protein</fullName>
    </submittedName>
</protein>
<dbReference type="Proteomes" id="UP001055811">
    <property type="component" value="Linkage Group LG01"/>
</dbReference>
<evidence type="ECO:0000313" key="1">
    <source>
        <dbReference type="EMBL" id="KAI3789958.1"/>
    </source>
</evidence>
<keyword evidence="2" id="KW-1185">Reference proteome</keyword>
<comment type="caution">
    <text evidence="1">The sequence shown here is derived from an EMBL/GenBank/DDBJ whole genome shotgun (WGS) entry which is preliminary data.</text>
</comment>
<dbReference type="EMBL" id="CM042009">
    <property type="protein sequence ID" value="KAI3789958.1"/>
    <property type="molecule type" value="Genomic_DNA"/>
</dbReference>
<name>A0ACB9H3E5_CICIN</name>
<gene>
    <name evidence="1" type="ORF">L2E82_02766</name>
</gene>
<sequence>MKIFSWMQSKLNAKQVARKPNTIVANNHMGQATSKEEFSDWPQSLLAIGTFGISNLKSEPERERPEEDGELQEELISFLDTEESGSAEEAETHDEPPHEQIVNRDICLQRSISGIFSRGMKDILVDQKNVIKKKSLTFLLKKFFTTRNRFNHARDSLNPTMDKSRMEKILRAILNKKIHPQSSVAKALPNKNLAIQDKSMDDEIFSDGEDDYEGSTWVKTDSECKEAFPTS</sequence>
<proteinExistence type="predicted"/>
<reference evidence="1 2" key="2">
    <citation type="journal article" date="2022" name="Mol. Ecol. Resour.">
        <title>The genomes of chicory, endive, great burdock and yacon provide insights into Asteraceae paleo-polyploidization history and plant inulin production.</title>
        <authorList>
            <person name="Fan W."/>
            <person name="Wang S."/>
            <person name="Wang H."/>
            <person name="Wang A."/>
            <person name="Jiang F."/>
            <person name="Liu H."/>
            <person name="Zhao H."/>
            <person name="Xu D."/>
            <person name="Zhang Y."/>
        </authorList>
    </citation>
    <scope>NUCLEOTIDE SEQUENCE [LARGE SCALE GENOMIC DNA]</scope>
    <source>
        <strain evidence="2">cv. Punajuju</strain>
        <tissue evidence="1">Leaves</tissue>
    </source>
</reference>
<reference evidence="2" key="1">
    <citation type="journal article" date="2022" name="Mol. Ecol. Resour.">
        <title>The genomes of chicory, endive, great burdock and yacon provide insights into Asteraceae palaeo-polyploidization history and plant inulin production.</title>
        <authorList>
            <person name="Fan W."/>
            <person name="Wang S."/>
            <person name="Wang H."/>
            <person name="Wang A."/>
            <person name="Jiang F."/>
            <person name="Liu H."/>
            <person name="Zhao H."/>
            <person name="Xu D."/>
            <person name="Zhang Y."/>
        </authorList>
    </citation>
    <scope>NUCLEOTIDE SEQUENCE [LARGE SCALE GENOMIC DNA]</scope>
    <source>
        <strain evidence="2">cv. Punajuju</strain>
    </source>
</reference>
<accession>A0ACB9H3E5</accession>
<evidence type="ECO:0000313" key="2">
    <source>
        <dbReference type="Proteomes" id="UP001055811"/>
    </source>
</evidence>
<organism evidence="1 2">
    <name type="scientific">Cichorium intybus</name>
    <name type="common">Chicory</name>
    <dbReference type="NCBI Taxonomy" id="13427"/>
    <lineage>
        <taxon>Eukaryota</taxon>
        <taxon>Viridiplantae</taxon>
        <taxon>Streptophyta</taxon>
        <taxon>Embryophyta</taxon>
        <taxon>Tracheophyta</taxon>
        <taxon>Spermatophyta</taxon>
        <taxon>Magnoliopsida</taxon>
        <taxon>eudicotyledons</taxon>
        <taxon>Gunneridae</taxon>
        <taxon>Pentapetalae</taxon>
        <taxon>asterids</taxon>
        <taxon>campanulids</taxon>
        <taxon>Asterales</taxon>
        <taxon>Asteraceae</taxon>
        <taxon>Cichorioideae</taxon>
        <taxon>Cichorieae</taxon>
        <taxon>Cichoriinae</taxon>
        <taxon>Cichorium</taxon>
    </lineage>
</organism>